<feature type="compositionally biased region" description="Basic and acidic residues" evidence="1">
    <location>
        <begin position="409"/>
        <end position="419"/>
    </location>
</feature>
<organism evidence="2 3">
    <name type="scientific">Ignelater luminosus</name>
    <name type="common">Cucubano</name>
    <name type="synonym">Pyrophorus luminosus</name>
    <dbReference type="NCBI Taxonomy" id="2038154"/>
    <lineage>
        <taxon>Eukaryota</taxon>
        <taxon>Metazoa</taxon>
        <taxon>Ecdysozoa</taxon>
        <taxon>Arthropoda</taxon>
        <taxon>Hexapoda</taxon>
        <taxon>Insecta</taxon>
        <taxon>Pterygota</taxon>
        <taxon>Neoptera</taxon>
        <taxon>Endopterygota</taxon>
        <taxon>Coleoptera</taxon>
        <taxon>Polyphaga</taxon>
        <taxon>Elateriformia</taxon>
        <taxon>Elateroidea</taxon>
        <taxon>Elateridae</taxon>
        <taxon>Agrypninae</taxon>
        <taxon>Pyrophorini</taxon>
        <taxon>Ignelater</taxon>
    </lineage>
</organism>
<dbReference type="AlphaFoldDB" id="A0A8K0GHI8"/>
<name>A0A8K0GHI8_IGNLU</name>
<feature type="compositionally biased region" description="Low complexity" evidence="1">
    <location>
        <begin position="527"/>
        <end position="547"/>
    </location>
</feature>
<protein>
    <submittedName>
        <fullName evidence="2">Uncharacterized protein</fullName>
    </submittedName>
</protein>
<evidence type="ECO:0000256" key="1">
    <source>
        <dbReference type="SAM" id="MobiDB-lite"/>
    </source>
</evidence>
<evidence type="ECO:0000313" key="2">
    <source>
        <dbReference type="EMBL" id="KAF2901932.1"/>
    </source>
</evidence>
<feature type="compositionally biased region" description="Basic and acidic residues" evidence="1">
    <location>
        <begin position="893"/>
        <end position="902"/>
    </location>
</feature>
<dbReference type="Proteomes" id="UP000801492">
    <property type="component" value="Unassembled WGS sequence"/>
</dbReference>
<reference evidence="2" key="1">
    <citation type="submission" date="2019-08" db="EMBL/GenBank/DDBJ databases">
        <title>The genome of the North American firefly Photinus pyralis.</title>
        <authorList>
            <consortium name="Photinus pyralis genome working group"/>
            <person name="Fallon T.R."/>
            <person name="Sander Lower S.E."/>
            <person name="Weng J.-K."/>
        </authorList>
    </citation>
    <scope>NUCLEOTIDE SEQUENCE</scope>
    <source>
        <strain evidence="2">TRF0915ILg1</strain>
        <tissue evidence="2">Whole body</tissue>
    </source>
</reference>
<keyword evidence="3" id="KW-1185">Reference proteome</keyword>
<sequence length="954" mass="106819">MDPDRIDEIDEDLELLKKKEKEQVRDFIERLVEAMLGSNIDSTSIARIYNDQKYDIIISRYHADLSSTLTDLGSALHMSIANLPIIGQSPCSAHASLKLLIQRIIQEAIGLPTLKKAQEHPGAPAENTNRTYEDLLATAILNKVIQNYQDELPTSSANSVSSRISHSSRQNDKEYFFGEETLDTKWKNGSAAADVDTTSVSSLEEWVRSDSSVGSTKYVDHMSLTIHQRIEEVSSSDDDVDIAEPVKKDTLATENEGWEDNWMMQKRKFGGTASPVPVPMLVPNPAIEAKVLIGDRDAEDTTDLSDAGSDFGDVEEVQSRESVLVESKTVIGGKNLLVNVNVEEEEEEKEVSEDGTTDAADIAEETERVMEQFMSHEQNADSMEISETLNIAVIDQTELEDTSPISLESHTEQDTEYTEKYATLPRTILKTPTPQLSRDLRNITDITDVTPLSPKDEIESDPIKSPEAEGKEQNGIDHNGIQQNGHHETSLSTDEDDQQREKFKGSYSEREKEKWNHAIEMKNNPYSSENLSRRLSSQSSNGSNTSLFGRDYYIREASKSAGARKKLTSDDDDDAGYQQIKSEFQPEEVTSPTSNIDTFVYKAVPAVVDAGSESPIEIASPIRQTPNILEISSDSDLSIERVYNLNSGKVYEKVGDSQREIIAGSKNPEGRLSTDFDMNKIIVDENHNTTTNDRKREFLKSLTETSSEDTPISSPTSDDVFNNQLNMQIPQVPSSKPPTSINETFIQEEIIASNNESSLSNKEFSLEYSTDEYDSIRSSKETSLDTTGDPEIIDLKDKHLVKDRLGIFSKSYPNLAAVPLRKTGTKKEAIEEPQDRRYSHEVSPSLVKMLDNSVGDLKKKFETPEQLQITKEALLKKEVHSLTARSLSREFRQELKGKENESARSLSPEFKQEHEGKANGIEPKSMEQNNNESTEPKAFPNARSRIQFFENLNR</sequence>
<feature type="compositionally biased region" description="Basic and acidic residues" evidence="1">
    <location>
        <begin position="454"/>
        <end position="475"/>
    </location>
</feature>
<feature type="region of interest" description="Disordered" evidence="1">
    <location>
        <begin position="400"/>
        <end position="547"/>
    </location>
</feature>
<proteinExistence type="predicted"/>
<dbReference type="OrthoDB" id="10072397at2759"/>
<evidence type="ECO:0000313" key="3">
    <source>
        <dbReference type="Proteomes" id="UP000801492"/>
    </source>
</evidence>
<dbReference type="EMBL" id="VTPC01001447">
    <property type="protein sequence ID" value="KAF2901932.1"/>
    <property type="molecule type" value="Genomic_DNA"/>
</dbReference>
<comment type="caution">
    <text evidence="2">The sequence shown here is derived from an EMBL/GenBank/DDBJ whole genome shotgun (WGS) entry which is preliminary data.</text>
</comment>
<feature type="region of interest" description="Disordered" evidence="1">
    <location>
        <begin position="893"/>
        <end position="954"/>
    </location>
</feature>
<accession>A0A8K0GHI8</accession>
<gene>
    <name evidence="2" type="ORF">ILUMI_04256</name>
</gene>
<feature type="compositionally biased region" description="Basic and acidic residues" evidence="1">
    <location>
        <begin position="499"/>
        <end position="520"/>
    </location>
</feature>